<dbReference type="AlphaFoldDB" id="A0A8X8WEF7"/>
<dbReference type="GO" id="GO:0003677">
    <property type="term" value="F:DNA binding"/>
    <property type="evidence" value="ECO:0007669"/>
    <property type="project" value="InterPro"/>
</dbReference>
<comment type="caution">
    <text evidence="5">The sequence shown here is derived from an EMBL/GenBank/DDBJ whole genome shotgun (WGS) entry which is preliminary data.</text>
</comment>
<dbReference type="PANTHER" id="PTHR34186:SF2">
    <property type="entry name" value="CYANATE HYDRATASE"/>
    <property type="match status" value="1"/>
</dbReference>
<dbReference type="InterPro" id="IPR008076">
    <property type="entry name" value="Cyanase"/>
</dbReference>
<reference evidence="5" key="1">
    <citation type="submission" date="2018-01" db="EMBL/GenBank/DDBJ databases">
        <authorList>
            <person name="Mao J.F."/>
        </authorList>
    </citation>
    <scope>NUCLEOTIDE SEQUENCE</scope>
    <source>
        <strain evidence="5">Huo1</strain>
        <tissue evidence="5">Leaf</tissue>
    </source>
</reference>
<proteinExistence type="predicted"/>
<comment type="function">
    <text evidence="1">Catalyzes the reaction of cyanate with bicarbonate to produce ammonia and carbon dioxide.</text>
</comment>
<dbReference type="Pfam" id="PF02560">
    <property type="entry name" value="Cyanate_lyase"/>
    <property type="match status" value="2"/>
</dbReference>
<dbReference type="Proteomes" id="UP000298416">
    <property type="component" value="Unassembled WGS sequence"/>
</dbReference>
<dbReference type="InterPro" id="IPR010982">
    <property type="entry name" value="Lambda_DNA-bd_dom_sf"/>
</dbReference>
<dbReference type="PRINTS" id="PR01693">
    <property type="entry name" value="CYANASE"/>
</dbReference>
<protein>
    <recommendedName>
        <fullName evidence="4">Cyanate lyase C-terminal domain-containing protein</fullName>
    </recommendedName>
</protein>
<dbReference type="InterPro" id="IPR003712">
    <property type="entry name" value="Cyanate_lyase_C"/>
</dbReference>
<dbReference type="PANTHER" id="PTHR34186">
    <property type="entry name" value="CYANATE HYDRATASE"/>
    <property type="match status" value="1"/>
</dbReference>
<sequence length="450" mass="50593">MEAASLKARIVSELQAVKRRSGKTYGQIAEETGLTNVYVAQLLRRQAQLKPSTAPLLRAALPALTDDLLIEMFQPPLRSYDPNLIQDPTIYRLNEAVMHFGESIKEIINEDFGDGIYILNYTEPFFISLPLVLVRMSAIDFYCSVDKVRGVDGKDRVVLTFDGKYLPHSEQISEHMVSRLKRQEQLDGKPKLSLPSIWCRVIDGKDANKPAQLGERQTEDLKDSRSYVPLDSDLKQNLHSDTSQLKEEKPLVLKLKKKVRFNLNVKAYEPIPDDDEVEGGEETGLRYEEDVIASSYPASYRYHNCRYSDSEEDGDIDLDEDEDDDDDDDDFSSIQSDDIGSDNDVKNQDQESVGDLLQQATESRSDAGRYVSSVLCPVENLSQWRAVKAKAAIVQPKLQKENIILSATDPHSDSKRRSDVAVDASLSNWLSSLEMNPLVKSSGSGQRLDL</sequence>
<evidence type="ECO:0000313" key="5">
    <source>
        <dbReference type="EMBL" id="KAG6393413.1"/>
    </source>
</evidence>
<feature type="compositionally biased region" description="Acidic residues" evidence="3">
    <location>
        <begin position="310"/>
        <end position="331"/>
    </location>
</feature>
<evidence type="ECO:0000259" key="4">
    <source>
        <dbReference type="SMART" id="SM01116"/>
    </source>
</evidence>
<dbReference type="SUPFAM" id="SSF47413">
    <property type="entry name" value="lambda repressor-like DNA-binding domains"/>
    <property type="match status" value="1"/>
</dbReference>
<organism evidence="5">
    <name type="scientific">Salvia splendens</name>
    <name type="common">Scarlet sage</name>
    <dbReference type="NCBI Taxonomy" id="180675"/>
    <lineage>
        <taxon>Eukaryota</taxon>
        <taxon>Viridiplantae</taxon>
        <taxon>Streptophyta</taxon>
        <taxon>Embryophyta</taxon>
        <taxon>Tracheophyta</taxon>
        <taxon>Spermatophyta</taxon>
        <taxon>Magnoliopsida</taxon>
        <taxon>eudicotyledons</taxon>
        <taxon>Gunneridae</taxon>
        <taxon>Pentapetalae</taxon>
        <taxon>asterids</taxon>
        <taxon>lamiids</taxon>
        <taxon>Lamiales</taxon>
        <taxon>Lamiaceae</taxon>
        <taxon>Nepetoideae</taxon>
        <taxon>Mentheae</taxon>
        <taxon>Salviinae</taxon>
        <taxon>Salvia</taxon>
        <taxon>Salvia subgen. Calosphace</taxon>
        <taxon>core Calosphace</taxon>
    </lineage>
</organism>
<reference evidence="5" key="2">
    <citation type="submission" date="2020-08" db="EMBL/GenBank/DDBJ databases">
        <title>Plant Genome Project.</title>
        <authorList>
            <person name="Zhang R.-G."/>
        </authorList>
    </citation>
    <scope>NUCLEOTIDE SEQUENCE</scope>
    <source>
        <strain evidence="5">Huo1</strain>
        <tissue evidence="5">Leaf</tissue>
    </source>
</reference>
<feature type="region of interest" description="Disordered" evidence="3">
    <location>
        <begin position="306"/>
        <end position="350"/>
    </location>
</feature>
<keyword evidence="2" id="KW-0456">Lyase</keyword>
<evidence type="ECO:0000256" key="1">
    <source>
        <dbReference type="ARBA" id="ARBA00003561"/>
    </source>
</evidence>
<keyword evidence="6" id="KW-1185">Reference proteome</keyword>
<dbReference type="SUPFAM" id="SSF55234">
    <property type="entry name" value="Cyanase C-terminal domain"/>
    <property type="match status" value="1"/>
</dbReference>
<accession>A0A8X8WEF7</accession>
<name>A0A8X8WEF7_SALSN</name>
<evidence type="ECO:0000256" key="3">
    <source>
        <dbReference type="SAM" id="MobiDB-lite"/>
    </source>
</evidence>
<dbReference type="SMART" id="SM01116">
    <property type="entry name" value="Cyanate_lyase"/>
    <property type="match status" value="1"/>
</dbReference>
<evidence type="ECO:0000313" key="6">
    <source>
        <dbReference type="Proteomes" id="UP000298416"/>
    </source>
</evidence>
<dbReference type="Gene3D" id="3.30.1160.10">
    <property type="entry name" value="Cyanate lyase, C-terminal domain"/>
    <property type="match status" value="1"/>
</dbReference>
<evidence type="ECO:0000256" key="2">
    <source>
        <dbReference type="ARBA" id="ARBA00023239"/>
    </source>
</evidence>
<dbReference type="EMBL" id="PNBA02000018">
    <property type="protein sequence ID" value="KAG6393413.1"/>
    <property type="molecule type" value="Genomic_DNA"/>
</dbReference>
<dbReference type="GO" id="GO:0008824">
    <property type="term" value="F:cyanate hydratase activity"/>
    <property type="evidence" value="ECO:0007669"/>
    <property type="project" value="InterPro"/>
</dbReference>
<dbReference type="Gene3D" id="1.10.260.40">
    <property type="entry name" value="lambda repressor-like DNA-binding domains"/>
    <property type="match status" value="1"/>
</dbReference>
<dbReference type="InterPro" id="IPR036581">
    <property type="entry name" value="Cyanate_lyase_C_sf"/>
</dbReference>
<gene>
    <name evidence="5" type="ORF">SASPL_147654</name>
</gene>
<feature type="domain" description="Cyanate lyase C-terminal" evidence="4">
    <location>
        <begin position="79"/>
        <end position="171"/>
    </location>
</feature>